<comment type="caution">
    <text evidence="1">The sequence shown here is derived from an EMBL/GenBank/DDBJ whole genome shotgun (WGS) entry which is preliminary data.</text>
</comment>
<dbReference type="CDD" id="cd22992">
    <property type="entry name" value="MOC1"/>
    <property type="match status" value="1"/>
</dbReference>
<gene>
    <name evidence="1" type="ORF">U5822_02420</name>
</gene>
<organism evidence="1 2">
    <name type="scientific">Marinobacter qingdaonensis</name>
    <dbReference type="NCBI Taxonomy" id="3108486"/>
    <lineage>
        <taxon>Bacteria</taxon>
        <taxon>Pseudomonadati</taxon>
        <taxon>Pseudomonadota</taxon>
        <taxon>Gammaproteobacteria</taxon>
        <taxon>Pseudomonadales</taxon>
        <taxon>Marinobacteraceae</taxon>
        <taxon>Marinobacter</taxon>
    </lineage>
</organism>
<name>A0ABU5NUN6_9GAMM</name>
<dbReference type="SUPFAM" id="SSF53098">
    <property type="entry name" value="Ribonuclease H-like"/>
    <property type="match status" value="1"/>
</dbReference>
<reference evidence="1 2" key="1">
    <citation type="submission" date="2023-12" db="EMBL/GenBank/DDBJ databases">
        <title>Marinobacter qingdaonensis sp. nov., isolated from the intertidal sediment of Qingdao, PR China.</title>
        <authorList>
            <person name="Li Y."/>
        </authorList>
    </citation>
    <scope>NUCLEOTIDE SEQUENCE [LARGE SCALE GENOMIC DNA]</scope>
    <source>
        <strain evidence="1 2">ASW11-75</strain>
    </source>
</reference>
<protein>
    <submittedName>
        <fullName evidence="1">Uncharacterized protein</fullName>
    </submittedName>
</protein>
<keyword evidence="2" id="KW-1185">Reference proteome</keyword>
<dbReference type="RefSeq" id="WP_322854026.1">
    <property type="nucleotide sequence ID" value="NZ_JAYDCJ010000001.1"/>
</dbReference>
<evidence type="ECO:0000313" key="2">
    <source>
        <dbReference type="Proteomes" id="UP001305746"/>
    </source>
</evidence>
<sequence>MYVGIDPGKSGAIAVLDDSGKILDVIDMPCQTIGSRVFPDGAAIAQVISKSRHACIELVSSRPGQGVVSVFTFGQGFGGVVTLCSALVDDVQLESPQAWQKHFKLRKKKGEKSLSKQQIADRCLALYPDAPLYGPRGGLKDGRSDAILIARFLYDQKQ</sequence>
<accession>A0ABU5NUN6</accession>
<dbReference type="InterPro" id="IPR012337">
    <property type="entry name" value="RNaseH-like_sf"/>
</dbReference>
<proteinExistence type="predicted"/>
<dbReference type="Proteomes" id="UP001305746">
    <property type="component" value="Unassembled WGS sequence"/>
</dbReference>
<dbReference type="EMBL" id="JAYDCJ010000001">
    <property type="protein sequence ID" value="MEA1079506.1"/>
    <property type="molecule type" value="Genomic_DNA"/>
</dbReference>
<evidence type="ECO:0000313" key="1">
    <source>
        <dbReference type="EMBL" id="MEA1079506.1"/>
    </source>
</evidence>